<comment type="caution">
    <text evidence="2">The sequence shown here is derived from an EMBL/GenBank/DDBJ whole genome shotgun (WGS) entry which is preliminary data.</text>
</comment>
<dbReference type="RefSeq" id="WP_386819018.1">
    <property type="nucleotide sequence ID" value="NZ_JBHUIT010000003.1"/>
</dbReference>
<proteinExistence type="predicted"/>
<evidence type="ECO:0000313" key="3">
    <source>
        <dbReference type="Proteomes" id="UP001597375"/>
    </source>
</evidence>
<name>A0ABW5D8W2_9BACT</name>
<dbReference type="Proteomes" id="UP001597375">
    <property type="component" value="Unassembled WGS sequence"/>
</dbReference>
<keyword evidence="3" id="KW-1185">Reference proteome</keyword>
<evidence type="ECO:0008006" key="4">
    <source>
        <dbReference type="Google" id="ProtNLM"/>
    </source>
</evidence>
<keyword evidence="1" id="KW-0472">Membrane</keyword>
<reference evidence="3" key="1">
    <citation type="journal article" date="2019" name="Int. J. Syst. Evol. Microbiol.">
        <title>The Global Catalogue of Microorganisms (GCM) 10K type strain sequencing project: providing services to taxonomists for standard genome sequencing and annotation.</title>
        <authorList>
            <consortium name="The Broad Institute Genomics Platform"/>
            <consortium name="The Broad Institute Genome Sequencing Center for Infectious Disease"/>
            <person name="Wu L."/>
            <person name="Ma J."/>
        </authorList>
    </citation>
    <scope>NUCLEOTIDE SEQUENCE [LARGE SCALE GENOMIC DNA]</scope>
    <source>
        <strain evidence="3">CGMCC 4.7106</strain>
    </source>
</reference>
<evidence type="ECO:0000256" key="1">
    <source>
        <dbReference type="SAM" id="Phobius"/>
    </source>
</evidence>
<feature type="transmembrane region" description="Helical" evidence="1">
    <location>
        <begin position="41"/>
        <end position="60"/>
    </location>
</feature>
<accession>A0ABW5D8W2</accession>
<keyword evidence="1" id="KW-0812">Transmembrane</keyword>
<feature type="transmembrane region" description="Helical" evidence="1">
    <location>
        <begin position="16"/>
        <end position="35"/>
    </location>
</feature>
<keyword evidence="1" id="KW-1133">Transmembrane helix</keyword>
<sequence length="277" mass="31605">MAIPVKALARRRMGNTAILLAVGFCAFALCYLLGISLRPSAFYSGLVLMALVLVLTFFNARKKLPFLPLVKASHWLQFHIYAGLLSIFLYGIHTSFRVPSGKLELALGILFLVVSISGILGLFITRILPKVMARSGEPLTFEKISAFEVRLRKQAEELILSEETKNGTSALGDAYLHRLSAYFRPRSPFRFFLGNPNRFRARALDELRDIDRYTSEEERPVLERMKEMIEAKHNLDVQKSCQFFLRCWLFVHIPFTYSMVCVALVHAWAAFNYTTSR</sequence>
<feature type="transmembrane region" description="Helical" evidence="1">
    <location>
        <begin position="105"/>
        <end position="124"/>
    </location>
</feature>
<feature type="transmembrane region" description="Helical" evidence="1">
    <location>
        <begin position="72"/>
        <end position="93"/>
    </location>
</feature>
<feature type="transmembrane region" description="Helical" evidence="1">
    <location>
        <begin position="248"/>
        <end position="271"/>
    </location>
</feature>
<gene>
    <name evidence="2" type="ORF">ACFSSA_05320</name>
</gene>
<evidence type="ECO:0000313" key="2">
    <source>
        <dbReference type="EMBL" id="MFD2256090.1"/>
    </source>
</evidence>
<protein>
    <recommendedName>
        <fullName evidence="4">Ferric reductase like transmembrane component</fullName>
    </recommendedName>
</protein>
<dbReference type="EMBL" id="JBHUIT010000003">
    <property type="protein sequence ID" value="MFD2256090.1"/>
    <property type="molecule type" value="Genomic_DNA"/>
</dbReference>
<organism evidence="2 3">
    <name type="scientific">Luteolibacter algae</name>
    <dbReference type="NCBI Taxonomy" id="454151"/>
    <lineage>
        <taxon>Bacteria</taxon>
        <taxon>Pseudomonadati</taxon>
        <taxon>Verrucomicrobiota</taxon>
        <taxon>Verrucomicrobiia</taxon>
        <taxon>Verrucomicrobiales</taxon>
        <taxon>Verrucomicrobiaceae</taxon>
        <taxon>Luteolibacter</taxon>
    </lineage>
</organism>